<dbReference type="InterPro" id="IPR031176">
    <property type="entry name" value="ELL/occludin"/>
</dbReference>
<evidence type="ECO:0000256" key="5">
    <source>
        <dbReference type="ARBA" id="ARBA00023242"/>
    </source>
</evidence>
<dbReference type="InterPro" id="IPR010844">
    <property type="entry name" value="Occludin_ELL"/>
</dbReference>
<reference evidence="9 10" key="1">
    <citation type="journal article" date="2023" name="BMC Biol.">
        <title>The compact genome of the sponge Oopsacas minuta (Hexactinellida) is lacking key metazoan core genes.</title>
        <authorList>
            <person name="Santini S."/>
            <person name="Schenkelaars Q."/>
            <person name="Jourda C."/>
            <person name="Duchesne M."/>
            <person name="Belahbib H."/>
            <person name="Rocher C."/>
            <person name="Selva M."/>
            <person name="Riesgo A."/>
            <person name="Vervoort M."/>
            <person name="Leys S.P."/>
            <person name="Kodjabachian L."/>
            <person name="Le Bivic A."/>
            <person name="Borchiellini C."/>
            <person name="Claverie J.M."/>
            <person name="Renard E."/>
        </authorList>
    </citation>
    <scope>NUCLEOTIDE SEQUENCE [LARGE SCALE GENOMIC DNA]</scope>
    <source>
        <strain evidence="9">SPO-2</strain>
    </source>
</reference>
<organism evidence="9 10">
    <name type="scientific">Oopsacas minuta</name>
    <dbReference type="NCBI Taxonomy" id="111878"/>
    <lineage>
        <taxon>Eukaryota</taxon>
        <taxon>Metazoa</taxon>
        <taxon>Porifera</taxon>
        <taxon>Hexactinellida</taxon>
        <taxon>Hexasterophora</taxon>
        <taxon>Lyssacinosida</taxon>
        <taxon>Leucopsacidae</taxon>
        <taxon>Oopsacas</taxon>
    </lineage>
</organism>
<dbReference type="Gene3D" id="6.10.140.340">
    <property type="match status" value="1"/>
</dbReference>
<keyword evidence="9" id="KW-0648">Protein biosynthesis</keyword>
<dbReference type="GO" id="GO:0032968">
    <property type="term" value="P:positive regulation of transcription elongation by RNA polymerase II"/>
    <property type="evidence" value="ECO:0007669"/>
    <property type="project" value="TreeGrafter"/>
</dbReference>
<comment type="similarity">
    <text evidence="2 6">Belongs to the ELL/occludin family.</text>
</comment>
<dbReference type="EMBL" id="JAKMXF010000312">
    <property type="protein sequence ID" value="KAI6650246.1"/>
    <property type="molecule type" value="Genomic_DNA"/>
</dbReference>
<accession>A0AAV7JPG1</accession>
<dbReference type="GO" id="GO:0008023">
    <property type="term" value="C:transcription elongation factor complex"/>
    <property type="evidence" value="ECO:0007669"/>
    <property type="project" value="InterPro"/>
</dbReference>
<evidence type="ECO:0000256" key="1">
    <source>
        <dbReference type="ARBA" id="ARBA00004123"/>
    </source>
</evidence>
<dbReference type="Pfam" id="PF10390">
    <property type="entry name" value="ELL"/>
    <property type="match status" value="1"/>
</dbReference>
<keyword evidence="9" id="KW-0251">Elongation factor</keyword>
<keyword evidence="4" id="KW-0804">Transcription</keyword>
<evidence type="ECO:0000256" key="7">
    <source>
        <dbReference type="SAM" id="MobiDB-lite"/>
    </source>
</evidence>
<dbReference type="InterPro" id="IPR019464">
    <property type="entry name" value="ELL_N"/>
</dbReference>
<proteinExistence type="inferred from homology"/>
<dbReference type="PANTHER" id="PTHR23288">
    <property type="entry name" value="OCCLUDIN AND RNA POLYMERASE II ELONGATION FACTOR ELL"/>
    <property type="match status" value="1"/>
</dbReference>
<dbReference type="PROSITE" id="PS51980">
    <property type="entry name" value="OCEL"/>
    <property type="match status" value="1"/>
</dbReference>
<dbReference type="GO" id="GO:0042795">
    <property type="term" value="P:snRNA transcription by RNA polymerase II"/>
    <property type="evidence" value="ECO:0007669"/>
    <property type="project" value="TreeGrafter"/>
</dbReference>
<name>A0AAV7JPG1_9METZ</name>
<feature type="domain" description="OCEL" evidence="8">
    <location>
        <begin position="334"/>
        <end position="436"/>
    </location>
</feature>
<gene>
    <name evidence="9" type="ORF">LOD99_5925</name>
</gene>
<dbReference type="AlphaFoldDB" id="A0AAV7JPG1"/>
<sequence>MNSLISNKEYELHFSDPSLNSGVSLFYLKLNTSSMRAIEQVIQALSTSRNPAPPPIKLEIGEQLSGTLTLPQISDERGQPSCSGTGCFSISLEPQRKPMELLHTLTTYPTHEDRSHIPGQRRTSLGYLPPTPDIFLNFLGPISHRMNIKATTGETFDRTRSQFKQLNEKSKDSAAIQLTNLPPEGGQSRRNKFDYFRGRQPYAKPFQGRNLSAKFQAHKRHNLTNGTLSPTQESIPKRLKVCKLISPPIVTSTKETVPVPSIPKRVSPIQKKRPLHSPSPLASPGSSPEPQSKRIRKESSGSSPKKHKKPRSGPETILPPDTLLEISKFQEQSCSWSDLYPDIISADIRASYRQTYDKDFSSYQKLRESVERGMRQMTEYKDKLLQLDSQSPDHKKLKKKATRLFHENKELRTMFSFLHDKLFVVKKQIELFDKSH</sequence>
<dbReference type="PANTHER" id="PTHR23288:SF17">
    <property type="entry name" value="RNA POLYMERASE II ELONGATION FACTOR ELL"/>
    <property type="match status" value="1"/>
</dbReference>
<dbReference type="GO" id="GO:0003746">
    <property type="term" value="F:translation elongation factor activity"/>
    <property type="evidence" value="ECO:0007669"/>
    <property type="project" value="UniProtKB-KW"/>
</dbReference>
<evidence type="ECO:0000259" key="8">
    <source>
        <dbReference type="PROSITE" id="PS51980"/>
    </source>
</evidence>
<evidence type="ECO:0000256" key="2">
    <source>
        <dbReference type="ARBA" id="ARBA00009171"/>
    </source>
</evidence>
<dbReference type="SUPFAM" id="SSF144292">
    <property type="entry name" value="occludin/ELL-like"/>
    <property type="match status" value="1"/>
</dbReference>
<evidence type="ECO:0000313" key="9">
    <source>
        <dbReference type="EMBL" id="KAI6650246.1"/>
    </source>
</evidence>
<evidence type="ECO:0000256" key="3">
    <source>
        <dbReference type="ARBA" id="ARBA00023015"/>
    </source>
</evidence>
<dbReference type="Proteomes" id="UP001165289">
    <property type="component" value="Unassembled WGS sequence"/>
</dbReference>
<evidence type="ECO:0000256" key="4">
    <source>
        <dbReference type="ARBA" id="ARBA00023163"/>
    </source>
</evidence>
<comment type="caution">
    <text evidence="9">The sequence shown here is derived from an EMBL/GenBank/DDBJ whole genome shotgun (WGS) entry which is preliminary data.</text>
</comment>
<dbReference type="GO" id="GO:0000987">
    <property type="term" value="F:cis-regulatory region sequence-specific DNA binding"/>
    <property type="evidence" value="ECO:0007669"/>
    <property type="project" value="TreeGrafter"/>
</dbReference>
<dbReference type="Pfam" id="PF07303">
    <property type="entry name" value="Occludin_ELL"/>
    <property type="match status" value="1"/>
</dbReference>
<evidence type="ECO:0000313" key="10">
    <source>
        <dbReference type="Proteomes" id="UP001165289"/>
    </source>
</evidence>
<protein>
    <submittedName>
        <fullName evidence="9">RNA polymerase II elongation factor Ell</fullName>
    </submittedName>
</protein>
<dbReference type="GO" id="GO:0006368">
    <property type="term" value="P:transcription elongation by RNA polymerase II"/>
    <property type="evidence" value="ECO:0007669"/>
    <property type="project" value="InterPro"/>
</dbReference>
<keyword evidence="3" id="KW-0805">Transcription regulation</keyword>
<evidence type="ECO:0000256" key="6">
    <source>
        <dbReference type="PROSITE-ProRule" id="PRU01324"/>
    </source>
</evidence>
<comment type="subcellular location">
    <subcellularLocation>
        <location evidence="1">Nucleus</location>
    </subcellularLocation>
</comment>
<keyword evidence="10" id="KW-1185">Reference proteome</keyword>
<feature type="region of interest" description="Disordered" evidence="7">
    <location>
        <begin position="253"/>
        <end position="319"/>
    </location>
</feature>
<feature type="compositionally biased region" description="Low complexity" evidence="7">
    <location>
        <begin position="278"/>
        <end position="290"/>
    </location>
</feature>
<feature type="region of interest" description="Disordered" evidence="7">
    <location>
        <begin position="171"/>
        <end position="192"/>
    </location>
</feature>
<keyword evidence="5" id="KW-0539">Nucleus</keyword>